<dbReference type="Proteomes" id="UP001200642">
    <property type="component" value="Unassembled WGS sequence"/>
</dbReference>
<dbReference type="InterPro" id="IPR041036">
    <property type="entry name" value="GH5_C"/>
</dbReference>
<dbReference type="PANTHER" id="PTHR31308:SF3">
    <property type="entry name" value="ENDOGLYCOCERAMIDASE"/>
    <property type="match status" value="1"/>
</dbReference>
<gene>
    <name evidence="7" type="ORF">K8352_12095</name>
</gene>
<keyword evidence="2 4" id="KW-0378">Hydrolase</keyword>
<dbReference type="Pfam" id="PF18564">
    <property type="entry name" value="Glyco_hydro_5_C"/>
    <property type="match status" value="1"/>
</dbReference>
<accession>A0AAE3EW81</accession>
<evidence type="ECO:0000313" key="8">
    <source>
        <dbReference type="Proteomes" id="UP001200642"/>
    </source>
</evidence>
<evidence type="ECO:0000256" key="4">
    <source>
        <dbReference type="RuleBase" id="RU361153"/>
    </source>
</evidence>
<proteinExistence type="inferred from homology"/>
<dbReference type="PROSITE" id="PS00659">
    <property type="entry name" value="GLYCOSYL_HYDROL_F5"/>
    <property type="match status" value="1"/>
</dbReference>
<dbReference type="Gene3D" id="2.60.40.1180">
    <property type="entry name" value="Golgi alpha-mannosidase II"/>
    <property type="match status" value="1"/>
</dbReference>
<protein>
    <submittedName>
        <fullName evidence="7">Cellulase family glycosylhydrolase</fullName>
    </submittedName>
</protein>
<evidence type="ECO:0000259" key="6">
    <source>
        <dbReference type="Pfam" id="PF18564"/>
    </source>
</evidence>
<dbReference type="GO" id="GO:1901136">
    <property type="term" value="P:carbohydrate derivative catabolic process"/>
    <property type="evidence" value="ECO:0007669"/>
    <property type="project" value="UniProtKB-ARBA"/>
</dbReference>
<reference evidence="7" key="1">
    <citation type="submission" date="2023-02" db="EMBL/GenBank/DDBJ databases">
        <title>Genome of Flavobacteriaceae gen. nov. sp. strain F89.</title>
        <authorList>
            <person name="Wang Y."/>
        </authorList>
    </citation>
    <scope>NUCLEOTIDE SEQUENCE</scope>
    <source>
        <strain evidence="7">F89</strain>
    </source>
</reference>
<evidence type="ECO:0000256" key="1">
    <source>
        <dbReference type="ARBA" id="ARBA00005641"/>
    </source>
</evidence>
<feature type="domain" description="Glycoside hydrolase family 5" evidence="5">
    <location>
        <begin position="85"/>
        <end position="438"/>
    </location>
</feature>
<dbReference type="GO" id="GO:0000272">
    <property type="term" value="P:polysaccharide catabolic process"/>
    <property type="evidence" value="ECO:0007669"/>
    <property type="project" value="InterPro"/>
</dbReference>
<comment type="caution">
    <text evidence="7">The sequence shown here is derived from an EMBL/GenBank/DDBJ whole genome shotgun (WGS) entry which is preliminary data.</text>
</comment>
<name>A0AAE3EW81_9FLAO</name>
<dbReference type="Pfam" id="PF00150">
    <property type="entry name" value="Cellulase"/>
    <property type="match status" value="1"/>
</dbReference>
<dbReference type="AlphaFoldDB" id="A0AAE3EW81"/>
<dbReference type="EMBL" id="JAIRBC010000016">
    <property type="protein sequence ID" value="MCG2461494.1"/>
    <property type="molecule type" value="Genomic_DNA"/>
</dbReference>
<dbReference type="InterPro" id="IPR013780">
    <property type="entry name" value="Glyco_hydro_b"/>
</dbReference>
<sequence>MRKIETRSTAAPSYMVPLVWVILCSVMLVGCEPSKKEVESGSFQPKEITVKGNRFVDDSERQVILNSINLVNKSKKDGYMLKGGPELYAKVKEWGFNSIRLVIIWDGLEPEPGTYNEEYLKEIDKRIKWAQENGLFVVLDMHQDLFSVKYADGAPEWATLDEGLPHVKGDVWSDAYMMSPAVQTAFDNFWANKKASDSLGVQDHYANVWKHVAKRYANNPTVIGYDLMNEPSQGSSLLQAKPALLKALGKMLNKLEGTVMTEKQLTETWNNVEQRMAVLKLLSNKENYAEVIDALYPYTHAFEKEKLQPFYQRVANAIREVDTDHVLFLEHAYYGNKGVKSSIERTTLPNGVPDPLVSYGAHPYDLVTDTKSAANASVERVDLIYDRIVEKGQQLKMPVWLGEWGAYYDWGESIVTVARHAISRMEKDLLGNAYWSYHSSLESQAYFKKAIIRPYPAYTNGELLGYKFDFDNSILSVEWRENGANDAPTVIFIPWLSKLQLDNQNDVFSIEKIEGSDAGWILISTQKEKGIRKIDFYFKK</sequence>
<evidence type="ECO:0000256" key="3">
    <source>
        <dbReference type="ARBA" id="ARBA00023295"/>
    </source>
</evidence>
<dbReference type="SUPFAM" id="SSF51445">
    <property type="entry name" value="(Trans)glycosidases"/>
    <property type="match status" value="1"/>
</dbReference>
<dbReference type="InterPro" id="IPR001547">
    <property type="entry name" value="Glyco_hydro_5"/>
</dbReference>
<dbReference type="PANTHER" id="PTHR31308">
    <property type="match status" value="1"/>
</dbReference>
<feature type="domain" description="Glycoside hydrolase family 5 C-terminal" evidence="6">
    <location>
        <begin position="453"/>
        <end position="495"/>
    </location>
</feature>
<dbReference type="RefSeq" id="WP_317902636.1">
    <property type="nucleotide sequence ID" value="NZ_JAIRBC010000016.1"/>
</dbReference>
<dbReference type="InterPro" id="IPR018087">
    <property type="entry name" value="Glyco_hydro_5_CS"/>
</dbReference>
<dbReference type="InterPro" id="IPR017853">
    <property type="entry name" value="GH"/>
</dbReference>
<keyword evidence="3 4" id="KW-0326">Glycosidase</keyword>
<comment type="similarity">
    <text evidence="1 4">Belongs to the glycosyl hydrolase 5 (cellulase A) family.</text>
</comment>
<keyword evidence="8" id="KW-1185">Reference proteome</keyword>
<evidence type="ECO:0000256" key="2">
    <source>
        <dbReference type="ARBA" id="ARBA00022801"/>
    </source>
</evidence>
<organism evidence="7 8">
    <name type="scientific">Cerina litoralis</name>
    <dbReference type="NCBI Taxonomy" id="2874477"/>
    <lineage>
        <taxon>Bacteria</taxon>
        <taxon>Pseudomonadati</taxon>
        <taxon>Bacteroidota</taxon>
        <taxon>Flavobacteriia</taxon>
        <taxon>Flavobacteriales</taxon>
        <taxon>Flavobacteriaceae</taxon>
        <taxon>Cerina</taxon>
    </lineage>
</organism>
<dbReference type="GO" id="GO:0004553">
    <property type="term" value="F:hydrolase activity, hydrolyzing O-glycosyl compounds"/>
    <property type="evidence" value="ECO:0007669"/>
    <property type="project" value="InterPro"/>
</dbReference>
<dbReference type="PROSITE" id="PS51257">
    <property type="entry name" value="PROKAR_LIPOPROTEIN"/>
    <property type="match status" value="1"/>
</dbReference>
<dbReference type="GO" id="GO:0016042">
    <property type="term" value="P:lipid catabolic process"/>
    <property type="evidence" value="ECO:0007669"/>
    <property type="project" value="UniProtKB-ARBA"/>
</dbReference>
<evidence type="ECO:0000313" key="7">
    <source>
        <dbReference type="EMBL" id="MCG2461494.1"/>
    </source>
</evidence>
<dbReference type="Gene3D" id="3.20.20.80">
    <property type="entry name" value="Glycosidases"/>
    <property type="match status" value="1"/>
</dbReference>
<dbReference type="InterPro" id="IPR052066">
    <property type="entry name" value="Glycosphingolipid_Hydrolases"/>
</dbReference>
<evidence type="ECO:0000259" key="5">
    <source>
        <dbReference type="Pfam" id="PF00150"/>
    </source>
</evidence>